<dbReference type="Proteomes" id="UP000295124">
    <property type="component" value="Unassembled WGS sequence"/>
</dbReference>
<dbReference type="EMBL" id="SMKX01000136">
    <property type="protein sequence ID" value="TDD48850.1"/>
    <property type="molecule type" value="Genomic_DNA"/>
</dbReference>
<feature type="region of interest" description="Disordered" evidence="1">
    <location>
        <begin position="21"/>
        <end position="71"/>
    </location>
</feature>
<accession>A0A4R4YVI2</accession>
<reference evidence="4 5" key="1">
    <citation type="submission" date="2019-03" db="EMBL/GenBank/DDBJ databases">
        <title>Draft genome sequences of novel Actinobacteria.</title>
        <authorList>
            <person name="Sahin N."/>
            <person name="Ay H."/>
            <person name="Saygin H."/>
        </authorList>
    </citation>
    <scope>NUCLEOTIDE SEQUENCE [LARGE SCALE GENOMIC DNA]</scope>
    <source>
        <strain evidence="4 5">JCM 13523</strain>
    </source>
</reference>
<dbReference type="OrthoDB" id="3830219at2"/>
<comment type="caution">
    <text evidence="4">The sequence shown here is derived from an EMBL/GenBank/DDBJ whole genome shotgun (WGS) entry which is preliminary data.</text>
</comment>
<name>A0A4R4YVI2_9ACTN</name>
<protein>
    <recommendedName>
        <fullName evidence="3">DUF6318 domain-containing protein</fullName>
    </recommendedName>
</protein>
<feature type="domain" description="DUF6318" evidence="3">
    <location>
        <begin position="60"/>
        <end position="195"/>
    </location>
</feature>
<evidence type="ECO:0000256" key="2">
    <source>
        <dbReference type="SAM" id="SignalP"/>
    </source>
</evidence>
<gene>
    <name evidence="4" type="ORF">E1263_32860</name>
</gene>
<evidence type="ECO:0000256" key="1">
    <source>
        <dbReference type="SAM" id="MobiDB-lite"/>
    </source>
</evidence>
<proteinExistence type="predicted"/>
<keyword evidence="5" id="KW-1185">Reference proteome</keyword>
<keyword evidence="2" id="KW-0732">Signal</keyword>
<feature type="chain" id="PRO_5039311971" description="DUF6318 domain-containing protein" evidence="2">
    <location>
        <begin position="28"/>
        <end position="199"/>
    </location>
</feature>
<dbReference type="RefSeq" id="WP_132174525.1">
    <property type="nucleotide sequence ID" value="NZ_SMKX01000136.1"/>
</dbReference>
<dbReference type="PROSITE" id="PS51257">
    <property type="entry name" value="PROKAR_LIPOPROTEIN"/>
    <property type="match status" value="1"/>
</dbReference>
<dbReference type="InterPro" id="IPR046281">
    <property type="entry name" value="DUF6318"/>
</dbReference>
<feature type="signal peptide" evidence="2">
    <location>
        <begin position="1"/>
        <end position="27"/>
    </location>
</feature>
<feature type="compositionally biased region" description="Low complexity" evidence="1">
    <location>
        <begin position="34"/>
        <end position="62"/>
    </location>
</feature>
<evidence type="ECO:0000259" key="3">
    <source>
        <dbReference type="Pfam" id="PF19843"/>
    </source>
</evidence>
<organism evidence="4 5">
    <name type="scientific">Kribbella antibiotica</name>
    <dbReference type="NCBI Taxonomy" id="190195"/>
    <lineage>
        <taxon>Bacteria</taxon>
        <taxon>Bacillati</taxon>
        <taxon>Actinomycetota</taxon>
        <taxon>Actinomycetes</taxon>
        <taxon>Propionibacteriales</taxon>
        <taxon>Kribbellaceae</taxon>
        <taxon>Kribbella</taxon>
    </lineage>
</organism>
<dbReference type="Pfam" id="PF19843">
    <property type="entry name" value="DUF6318"/>
    <property type="match status" value="1"/>
</dbReference>
<evidence type="ECO:0000313" key="5">
    <source>
        <dbReference type="Proteomes" id="UP000295124"/>
    </source>
</evidence>
<evidence type="ECO:0000313" key="4">
    <source>
        <dbReference type="EMBL" id="TDD48850.1"/>
    </source>
</evidence>
<dbReference type="AlphaFoldDB" id="A0A4R4YVI2"/>
<sequence>MTPRNWLPAALAAALALTACGPGSPEAGRPNTAPPSVSTTPTGSATTPGATAPSGTTGSSPTRPQTAEGPSLSAGEAFIGYYVELMNYSYETGNPQALLAEADKGCLGCKGFAEYTRKVNAKNGGLTGDYKDRLTSVKEIFRGTDGKVGGSAALKSGVFQERTSPSAAPVSHDPGTGSMEFTLSARDGNWVMYEMQIKE</sequence>